<accession>A0A9N8K8C4</accession>
<sequence length="380" mass="42481">MNTSRSQFKQHSILTVQLPSLVDMGSSREIQARCLCGNYQLSLTVLEQQLPLTASICHCNSCRHGSGTLYIGGAFVPETCTQAVQDSLSRLKASEWSTRRTTYHCPTCGTIIIEQQGSRFCIYTGALAQLEGTVHFERQIFVKETQDGGFSHWLRDLPIKTHATMNDELPTDWPRPSEQPIDRTSDRLHAHCLCNGINFWISRPLASSANPDDPKSDVHQYNPDRGEYETKNPWWLCENRTKFFAEVCQCNSCRLSSGCDFVPWTYVPATDISLAADGSVPFSCDFGTLKKYRSSDEASRYFCGECGATVFYIRDERHGIANVAVGLLDADEGTLAKSWLWWRTDALDFKEDGIGRAATLVNCVEGALQNWGQSASARDL</sequence>
<evidence type="ECO:0000313" key="7">
    <source>
        <dbReference type="Proteomes" id="UP000714618"/>
    </source>
</evidence>
<dbReference type="GO" id="GO:0046872">
    <property type="term" value="F:metal ion binding"/>
    <property type="evidence" value="ECO:0007669"/>
    <property type="project" value="UniProtKB-KW"/>
</dbReference>
<dbReference type="InterPro" id="IPR011057">
    <property type="entry name" value="Mss4-like_sf"/>
</dbReference>
<evidence type="ECO:0000256" key="1">
    <source>
        <dbReference type="ARBA" id="ARBA00005495"/>
    </source>
</evidence>
<comment type="similarity">
    <text evidence="1">Belongs to the Gfa family.</text>
</comment>
<dbReference type="InterPro" id="IPR006913">
    <property type="entry name" value="CENP-V/GFA"/>
</dbReference>
<proteinExistence type="inferred from homology"/>
<keyword evidence="7" id="KW-1185">Reference proteome</keyword>
<dbReference type="GO" id="GO:0016846">
    <property type="term" value="F:carbon-sulfur lyase activity"/>
    <property type="evidence" value="ECO:0007669"/>
    <property type="project" value="InterPro"/>
</dbReference>
<organism evidence="6 7">
    <name type="scientific">Aureobasidium mustum</name>
    <dbReference type="NCBI Taxonomy" id="2773714"/>
    <lineage>
        <taxon>Eukaryota</taxon>
        <taxon>Fungi</taxon>
        <taxon>Dikarya</taxon>
        <taxon>Ascomycota</taxon>
        <taxon>Pezizomycotina</taxon>
        <taxon>Dothideomycetes</taxon>
        <taxon>Dothideomycetidae</taxon>
        <taxon>Dothideales</taxon>
        <taxon>Saccotheciaceae</taxon>
        <taxon>Aureobasidium</taxon>
    </lineage>
</organism>
<reference evidence="6" key="1">
    <citation type="submission" date="2020-06" db="EMBL/GenBank/DDBJ databases">
        <authorList>
            <person name="Onetto C."/>
        </authorList>
    </citation>
    <scope>NUCLEOTIDE SEQUENCE</scope>
</reference>
<keyword evidence="2" id="KW-0479">Metal-binding</keyword>
<evidence type="ECO:0000259" key="5">
    <source>
        <dbReference type="PROSITE" id="PS51891"/>
    </source>
</evidence>
<dbReference type="PROSITE" id="PS51891">
    <property type="entry name" value="CENP_V_GFA"/>
    <property type="match status" value="2"/>
</dbReference>
<comment type="caution">
    <text evidence="6">The sequence shown here is derived from an EMBL/GenBank/DDBJ whole genome shotgun (WGS) entry which is preliminary data.</text>
</comment>
<dbReference type="Proteomes" id="UP000714618">
    <property type="component" value="Unassembled WGS sequence"/>
</dbReference>
<feature type="domain" description="CENP-V/GFA" evidence="5">
    <location>
        <begin position="224"/>
        <end position="340"/>
    </location>
</feature>
<evidence type="ECO:0000256" key="3">
    <source>
        <dbReference type="ARBA" id="ARBA00022833"/>
    </source>
</evidence>
<dbReference type="AlphaFoldDB" id="A0A9N8K8C4"/>
<gene>
    <name evidence="6" type="ORF">AWRI4233_LOCUS7195</name>
</gene>
<evidence type="ECO:0000256" key="4">
    <source>
        <dbReference type="ARBA" id="ARBA00023239"/>
    </source>
</evidence>
<dbReference type="EMBL" id="CAIJEO010000009">
    <property type="protein sequence ID" value="CAD0098371.1"/>
    <property type="molecule type" value="Genomic_DNA"/>
</dbReference>
<dbReference type="PANTHER" id="PTHR33337">
    <property type="entry name" value="GFA DOMAIN-CONTAINING PROTEIN"/>
    <property type="match status" value="1"/>
</dbReference>
<keyword evidence="4" id="KW-0456">Lyase</keyword>
<evidence type="ECO:0000256" key="2">
    <source>
        <dbReference type="ARBA" id="ARBA00022723"/>
    </source>
</evidence>
<dbReference type="SUPFAM" id="SSF51316">
    <property type="entry name" value="Mss4-like"/>
    <property type="match status" value="2"/>
</dbReference>
<dbReference type="PANTHER" id="PTHR33337:SF40">
    <property type="entry name" value="CENP-V_GFA DOMAIN-CONTAINING PROTEIN-RELATED"/>
    <property type="match status" value="1"/>
</dbReference>
<protein>
    <recommendedName>
        <fullName evidence="5">CENP-V/GFA domain-containing protein</fullName>
    </recommendedName>
</protein>
<dbReference type="Gene3D" id="3.90.1590.10">
    <property type="entry name" value="glutathione-dependent formaldehyde- activating enzyme (gfa)"/>
    <property type="match status" value="2"/>
</dbReference>
<name>A0A9N8K8C4_9PEZI</name>
<dbReference type="OrthoDB" id="5422068at2759"/>
<feature type="domain" description="CENP-V/GFA" evidence="5">
    <location>
        <begin position="30"/>
        <end position="137"/>
    </location>
</feature>
<evidence type="ECO:0000313" key="6">
    <source>
        <dbReference type="EMBL" id="CAD0098371.1"/>
    </source>
</evidence>
<keyword evidence="3" id="KW-0862">Zinc</keyword>
<dbReference type="Pfam" id="PF04828">
    <property type="entry name" value="GFA"/>
    <property type="match status" value="2"/>
</dbReference>